<dbReference type="Proteomes" id="UP000683507">
    <property type="component" value="Chromosome"/>
</dbReference>
<dbReference type="PANTHER" id="PTHR48051:SF1">
    <property type="entry name" value="RAS SUPPRESSOR PROTEIN 1"/>
    <property type="match status" value="1"/>
</dbReference>
<evidence type="ECO:0000256" key="2">
    <source>
        <dbReference type="ARBA" id="ARBA00022737"/>
    </source>
</evidence>
<name>A0A916JIE8_9FLAO</name>
<dbReference type="SUPFAM" id="SSF52058">
    <property type="entry name" value="L domain-like"/>
    <property type="match status" value="1"/>
</dbReference>
<dbReference type="GO" id="GO:0005737">
    <property type="term" value="C:cytoplasm"/>
    <property type="evidence" value="ECO:0007669"/>
    <property type="project" value="TreeGrafter"/>
</dbReference>
<dbReference type="KEGG" id="ptan:CRYO30217_00069"/>
<sequence length="292" mass="32930">MSSVVLNSDLAIIVFSTSIHYLYKMRQFILFLLMISVLAGFSQKRPDNLYLFDHYFDADLAEVLTEPEESESLEIKSKADLDTFLLAAKSHSFNNLKYLSITGVELTALPPDICELIGLEELYLKFNKLSDLPDELSKLTNLQVINLEDNALNSIPKVLETLKNLHVLKLGGNKITALMPEIASLTKLTDLYLGADNTHYVKNDKAVGNPINQLPTEITQLTELERIDVSATGITGFSPEIITFFTQQNVAITHFRKQLDKASSKSLVQLYRSRTKTDFGKFDWLRSVYSVE</sequence>
<organism evidence="4 5">
    <name type="scientific">Parvicella tangerina</name>
    <dbReference type="NCBI Taxonomy" id="2829795"/>
    <lineage>
        <taxon>Bacteria</taxon>
        <taxon>Pseudomonadati</taxon>
        <taxon>Bacteroidota</taxon>
        <taxon>Flavobacteriia</taxon>
        <taxon>Flavobacteriales</taxon>
        <taxon>Parvicellaceae</taxon>
        <taxon>Parvicella</taxon>
    </lineage>
</organism>
<protein>
    <recommendedName>
        <fullName evidence="3">Disease resistance R13L4/SHOC-2-like LRR domain-containing protein</fullName>
    </recommendedName>
</protein>
<dbReference type="InterPro" id="IPR003591">
    <property type="entry name" value="Leu-rich_rpt_typical-subtyp"/>
</dbReference>
<dbReference type="EMBL" id="OU015584">
    <property type="protein sequence ID" value="CAG5076330.1"/>
    <property type="molecule type" value="Genomic_DNA"/>
</dbReference>
<gene>
    <name evidence="4" type="ORF">CRYO30217_00069</name>
</gene>
<dbReference type="AlphaFoldDB" id="A0A916JIE8"/>
<evidence type="ECO:0000256" key="1">
    <source>
        <dbReference type="ARBA" id="ARBA00022614"/>
    </source>
</evidence>
<dbReference type="Gene3D" id="3.80.10.10">
    <property type="entry name" value="Ribonuclease Inhibitor"/>
    <property type="match status" value="1"/>
</dbReference>
<evidence type="ECO:0000313" key="5">
    <source>
        <dbReference type="Proteomes" id="UP000683507"/>
    </source>
</evidence>
<dbReference type="InterPro" id="IPR050216">
    <property type="entry name" value="LRR_domain-containing"/>
</dbReference>
<dbReference type="PROSITE" id="PS51450">
    <property type="entry name" value="LRR"/>
    <property type="match status" value="2"/>
</dbReference>
<reference evidence="4" key="1">
    <citation type="submission" date="2021-04" db="EMBL/GenBank/DDBJ databases">
        <authorList>
            <person name="Rodrigo-Torres L."/>
            <person name="Arahal R. D."/>
            <person name="Lucena T."/>
        </authorList>
    </citation>
    <scope>NUCLEOTIDE SEQUENCE</scope>
    <source>
        <strain evidence="4">AS29M-1</strain>
    </source>
</reference>
<keyword evidence="2" id="KW-0677">Repeat</keyword>
<proteinExistence type="predicted"/>
<evidence type="ECO:0000313" key="4">
    <source>
        <dbReference type="EMBL" id="CAG5076330.1"/>
    </source>
</evidence>
<dbReference type="InterPro" id="IPR032675">
    <property type="entry name" value="LRR_dom_sf"/>
</dbReference>
<keyword evidence="5" id="KW-1185">Reference proteome</keyword>
<dbReference type="SMART" id="SM00369">
    <property type="entry name" value="LRR_TYP"/>
    <property type="match status" value="3"/>
</dbReference>
<feature type="domain" description="Disease resistance R13L4/SHOC-2-like LRR" evidence="3">
    <location>
        <begin position="94"/>
        <end position="197"/>
    </location>
</feature>
<accession>A0A916JIE8</accession>
<keyword evidence="1" id="KW-0433">Leucine-rich repeat</keyword>
<dbReference type="PANTHER" id="PTHR48051">
    <property type="match status" value="1"/>
</dbReference>
<dbReference type="InterPro" id="IPR001611">
    <property type="entry name" value="Leu-rich_rpt"/>
</dbReference>
<dbReference type="Pfam" id="PF23598">
    <property type="entry name" value="LRR_14"/>
    <property type="match status" value="1"/>
</dbReference>
<evidence type="ECO:0000259" key="3">
    <source>
        <dbReference type="Pfam" id="PF23598"/>
    </source>
</evidence>
<dbReference type="InterPro" id="IPR055414">
    <property type="entry name" value="LRR_R13L4/SHOC2-like"/>
</dbReference>